<evidence type="ECO:0000313" key="4">
    <source>
        <dbReference type="EMBL" id="PAV83540.1"/>
    </source>
</evidence>
<dbReference type="EMBL" id="LIAE01006950">
    <property type="protein sequence ID" value="PAV83540.1"/>
    <property type="molecule type" value="Genomic_DNA"/>
</dbReference>
<sequence length="338" mass="34710">MFKLVVLLTLIPLSQSCFGMCGCGCGGGGMAIPSPCGCGGGSSYSSFGGNYASSGYSVPQSAGYASIPPPPPAPAYSVPTGPSYSSASGPIAPMQSYIPGPQAGYQSGPAPAYAGSGQPSQYAGSQAVQPILAGAAVRSADGGIVAAEGAPASASTLQNQLPVTDVTADQVQEANKIADQISESFEGGAAASAAVVASGSKNAEVVEDTTPKVDEKKDTVKETNPTDTKKFETALGGTEKETTDKSAVAADEKVIDVSQLKLTNDPLCNSEDLRTLMRQNIDENLNSSKRLIQLAAEAQFGGRFDVICSNADFSYVTNTELYCQETKNNVSCYAYRQL</sequence>
<organism evidence="4 5">
    <name type="scientific">Diploscapter pachys</name>
    <dbReference type="NCBI Taxonomy" id="2018661"/>
    <lineage>
        <taxon>Eukaryota</taxon>
        <taxon>Metazoa</taxon>
        <taxon>Ecdysozoa</taxon>
        <taxon>Nematoda</taxon>
        <taxon>Chromadorea</taxon>
        <taxon>Rhabditida</taxon>
        <taxon>Rhabditina</taxon>
        <taxon>Rhabditomorpha</taxon>
        <taxon>Rhabditoidea</taxon>
        <taxon>Rhabditidae</taxon>
        <taxon>Diploscapter</taxon>
    </lineage>
</organism>
<proteinExistence type="predicted"/>
<dbReference type="AlphaFoldDB" id="A0A2A2LBJ4"/>
<feature type="compositionally biased region" description="Basic and acidic residues" evidence="1">
    <location>
        <begin position="227"/>
        <end position="245"/>
    </location>
</feature>
<evidence type="ECO:0000256" key="1">
    <source>
        <dbReference type="SAM" id="MobiDB-lite"/>
    </source>
</evidence>
<gene>
    <name evidence="4" type="ORF">WR25_08169</name>
</gene>
<dbReference type="Proteomes" id="UP000218231">
    <property type="component" value="Unassembled WGS sequence"/>
</dbReference>
<name>A0A2A2LBJ4_9BILA</name>
<feature type="region of interest" description="Disordered" evidence="1">
    <location>
        <begin position="197"/>
        <end position="245"/>
    </location>
</feature>
<keyword evidence="5" id="KW-1185">Reference proteome</keyword>
<feature type="chain" id="PRO_5012945985" description="Ground-like domain-containing protein" evidence="2">
    <location>
        <begin position="17"/>
        <end position="338"/>
    </location>
</feature>
<dbReference type="OrthoDB" id="5812274at2759"/>
<feature type="domain" description="Ground-like" evidence="3">
    <location>
        <begin position="265"/>
        <end position="335"/>
    </location>
</feature>
<dbReference type="STRING" id="2018661.A0A2A2LBJ4"/>
<dbReference type="InterPro" id="IPR007284">
    <property type="entry name" value="Ground-like_dom"/>
</dbReference>
<evidence type="ECO:0000259" key="3">
    <source>
        <dbReference type="Pfam" id="PF04155"/>
    </source>
</evidence>
<dbReference type="PROSITE" id="PS51257">
    <property type="entry name" value="PROKAR_LIPOPROTEIN"/>
    <property type="match status" value="1"/>
</dbReference>
<feature type="compositionally biased region" description="Basic and acidic residues" evidence="1">
    <location>
        <begin position="209"/>
        <end position="221"/>
    </location>
</feature>
<feature type="signal peptide" evidence="2">
    <location>
        <begin position="1"/>
        <end position="16"/>
    </location>
</feature>
<evidence type="ECO:0000256" key="2">
    <source>
        <dbReference type="SAM" id="SignalP"/>
    </source>
</evidence>
<keyword evidence="2" id="KW-0732">Signal</keyword>
<comment type="caution">
    <text evidence="4">The sequence shown here is derived from an EMBL/GenBank/DDBJ whole genome shotgun (WGS) entry which is preliminary data.</text>
</comment>
<dbReference type="Pfam" id="PF04155">
    <property type="entry name" value="Ground-like"/>
    <property type="match status" value="1"/>
</dbReference>
<evidence type="ECO:0000313" key="5">
    <source>
        <dbReference type="Proteomes" id="UP000218231"/>
    </source>
</evidence>
<reference evidence="4 5" key="1">
    <citation type="journal article" date="2017" name="Curr. Biol.">
        <title>Genome architecture and evolution of a unichromosomal asexual nematode.</title>
        <authorList>
            <person name="Fradin H."/>
            <person name="Zegar C."/>
            <person name="Gutwein M."/>
            <person name="Lucas J."/>
            <person name="Kovtun M."/>
            <person name="Corcoran D."/>
            <person name="Baugh L.R."/>
            <person name="Kiontke K."/>
            <person name="Gunsalus K."/>
            <person name="Fitch D.H."/>
            <person name="Piano F."/>
        </authorList>
    </citation>
    <scope>NUCLEOTIDE SEQUENCE [LARGE SCALE GENOMIC DNA]</scope>
    <source>
        <strain evidence="4">PF1309</strain>
    </source>
</reference>
<protein>
    <recommendedName>
        <fullName evidence="3">Ground-like domain-containing protein</fullName>
    </recommendedName>
</protein>
<accession>A0A2A2LBJ4</accession>